<sequence>MITQGQATATNKFSAYRSYSPDLSSSVFMAVGYYIVRPHWKIIKRG</sequence>
<organism evidence="1 2">
    <name type="scientific">Xenorhabdus szentirmaii DSM 16338</name>
    <dbReference type="NCBI Taxonomy" id="1427518"/>
    <lineage>
        <taxon>Bacteria</taxon>
        <taxon>Pseudomonadati</taxon>
        <taxon>Pseudomonadota</taxon>
        <taxon>Gammaproteobacteria</taxon>
        <taxon>Enterobacterales</taxon>
        <taxon>Morganellaceae</taxon>
        <taxon>Xenorhabdus</taxon>
    </lineage>
</organism>
<dbReference type="Proteomes" id="UP000019202">
    <property type="component" value="Unassembled WGS sequence"/>
</dbReference>
<evidence type="ECO:0000313" key="1">
    <source>
        <dbReference type="EMBL" id="CDL81719.1"/>
    </source>
</evidence>
<dbReference type="AlphaFoldDB" id="W1ITE6"/>
<name>W1ITE6_9GAMM</name>
<accession>W1ITE6</accession>
<proteinExistence type="predicted"/>
<keyword evidence="2" id="KW-1185">Reference proteome</keyword>
<protein>
    <submittedName>
        <fullName evidence="1">Uncharacterized protein</fullName>
    </submittedName>
</protein>
<dbReference type="EMBL" id="CBXF010000057">
    <property type="protein sequence ID" value="CDL81719.1"/>
    <property type="molecule type" value="Genomic_DNA"/>
</dbReference>
<reference evidence="1" key="1">
    <citation type="submission" date="2013-11" db="EMBL/GenBank/DDBJ databases">
        <title>Draft genome sequence and annotation of the entomopathogenic bacteria, Xenorhabdus cabanillasi strain JM26 and Xenorhabdus szentirmai strain DSM 16338.</title>
        <authorList>
            <person name="Gualtieri M."/>
            <person name="Ogier J.C."/>
            <person name="Pages S."/>
            <person name="Givaudan A."/>
            <person name="Gaudriault S."/>
        </authorList>
    </citation>
    <scope>NUCLEOTIDE SEQUENCE [LARGE SCALE GENOMIC DNA]</scope>
    <source>
        <strain evidence="1">DSM 16338</strain>
    </source>
</reference>
<gene>
    <name evidence="1" type="ORF">XSR1_150064</name>
</gene>
<evidence type="ECO:0000313" key="2">
    <source>
        <dbReference type="Proteomes" id="UP000019202"/>
    </source>
</evidence>
<comment type="caution">
    <text evidence="1">The sequence shown here is derived from an EMBL/GenBank/DDBJ whole genome shotgun (WGS) entry which is preliminary data.</text>
</comment>